<dbReference type="EnsemblPlants" id="AET4Gv20819400.1">
    <property type="protein sequence ID" value="AET4Gv20819400.1"/>
    <property type="gene ID" value="AET4Gv20819400"/>
</dbReference>
<feature type="signal peptide" evidence="2">
    <location>
        <begin position="1"/>
        <end position="25"/>
    </location>
</feature>
<organism evidence="3 4">
    <name type="scientific">Aegilops tauschii subsp. strangulata</name>
    <name type="common">Goatgrass</name>
    <dbReference type="NCBI Taxonomy" id="200361"/>
    <lineage>
        <taxon>Eukaryota</taxon>
        <taxon>Viridiplantae</taxon>
        <taxon>Streptophyta</taxon>
        <taxon>Embryophyta</taxon>
        <taxon>Tracheophyta</taxon>
        <taxon>Spermatophyta</taxon>
        <taxon>Magnoliopsida</taxon>
        <taxon>Liliopsida</taxon>
        <taxon>Poales</taxon>
        <taxon>Poaceae</taxon>
        <taxon>BOP clade</taxon>
        <taxon>Pooideae</taxon>
        <taxon>Triticodae</taxon>
        <taxon>Triticeae</taxon>
        <taxon>Triticinae</taxon>
        <taxon>Aegilops</taxon>
    </lineage>
</organism>
<accession>A0A453J731</accession>
<evidence type="ECO:0000256" key="2">
    <source>
        <dbReference type="SAM" id="SignalP"/>
    </source>
</evidence>
<feature type="chain" id="PRO_5018974098" evidence="2">
    <location>
        <begin position="26"/>
        <end position="221"/>
    </location>
</feature>
<protein>
    <submittedName>
        <fullName evidence="3">Uncharacterized protein</fullName>
    </submittedName>
</protein>
<evidence type="ECO:0000313" key="4">
    <source>
        <dbReference type="Proteomes" id="UP000015105"/>
    </source>
</evidence>
<keyword evidence="4" id="KW-1185">Reference proteome</keyword>
<dbReference type="Proteomes" id="UP000015105">
    <property type="component" value="Chromosome 4D"/>
</dbReference>
<evidence type="ECO:0000313" key="3">
    <source>
        <dbReference type="EnsemblPlants" id="AET4Gv20819400.1"/>
    </source>
</evidence>
<evidence type="ECO:0000256" key="1">
    <source>
        <dbReference type="SAM" id="MobiDB-lite"/>
    </source>
</evidence>
<dbReference type="AlphaFoldDB" id="A0A453J731"/>
<keyword evidence="2" id="KW-0732">Signal</keyword>
<reference evidence="4" key="2">
    <citation type="journal article" date="2017" name="Nat. Plants">
        <title>The Aegilops tauschii genome reveals multiple impacts of transposons.</title>
        <authorList>
            <person name="Zhao G."/>
            <person name="Zou C."/>
            <person name="Li K."/>
            <person name="Wang K."/>
            <person name="Li T."/>
            <person name="Gao L."/>
            <person name="Zhang X."/>
            <person name="Wang H."/>
            <person name="Yang Z."/>
            <person name="Liu X."/>
            <person name="Jiang W."/>
            <person name="Mao L."/>
            <person name="Kong X."/>
            <person name="Jiao Y."/>
            <person name="Jia J."/>
        </authorList>
    </citation>
    <scope>NUCLEOTIDE SEQUENCE [LARGE SCALE GENOMIC DNA]</scope>
    <source>
        <strain evidence="4">cv. AL8/78</strain>
    </source>
</reference>
<feature type="region of interest" description="Disordered" evidence="1">
    <location>
        <begin position="43"/>
        <end position="74"/>
    </location>
</feature>
<dbReference type="Gramene" id="AET4Gv20819400.1">
    <property type="protein sequence ID" value="AET4Gv20819400.1"/>
    <property type="gene ID" value="AET4Gv20819400"/>
</dbReference>
<reference evidence="3" key="5">
    <citation type="journal article" date="2021" name="G3 (Bethesda)">
        <title>Aegilops tauschii genome assembly Aet v5.0 features greater sequence contiguity and improved annotation.</title>
        <authorList>
            <person name="Wang L."/>
            <person name="Zhu T."/>
            <person name="Rodriguez J.C."/>
            <person name="Deal K.R."/>
            <person name="Dubcovsky J."/>
            <person name="McGuire P.E."/>
            <person name="Lux T."/>
            <person name="Spannagl M."/>
            <person name="Mayer K.F.X."/>
            <person name="Baldrich P."/>
            <person name="Meyers B.C."/>
            <person name="Huo N."/>
            <person name="Gu Y.Q."/>
            <person name="Zhou H."/>
            <person name="Devos K.M."/>
            <person name="Bennetzen J.L."/>
            <person name="Unver T."/>
            <person name="Budak H."/>
            <person name="Gulick P.J."/>
            <person name="Galiba G."/>
            <person name="Kalapos B."/>
            <person name="Nelson D.R."/>
            <person name="Li P."/>
            <person name="You F.M."/>
            <person name="Luo M.C."/>
            <person name="Dvorak J."/>
        </authorList>
    </citation>
    <scope>NUCLEOTIDE SEQUENCE [LARGE SCALE GENOMIC DNA]</scope>
    <source>
        <strain evidence="3">cv. AL8/78</strain>
    </source>
</reference>
<reference evidence="4" key="1">
    <citation type="journal article" date="2014" name="Science">
        <title>Ancient hybridizations among the ancestral genomes of bread wheat.</title>
        <authorList>
            <consortium name="International Wheat Genome Sequencing Consortium,"/>
            <person name="Marcussen T."/>
            <person name="Sandve S.R."/>
            <person name="Heier L."/>
            <person name="Spannagl M."/>
            <person name="Pfeifer M."/>
            <person name="Jakobsen K.S."/>
            <person name="Wulff B.B."/>
            <person name="Steuernagel B."/>
            <person name="Mayer K.F."/>
            <person name="Olsen O.A."/>
        </authorList>
    </citation>
    <scope>NUCLEOTIDE SEQUENCE [LARGE SCALE GENOMIC DNA]</scope>
    <source>
        <strain evidence="4">cv. AL8/78</strain>
    </source>
</reference>
<reference evidence="3" key="4">
    <citation type="submission" date="2019-03" db="UniProtKB">
        <authorList>
            <consortium name="EnsemblPlants"/>
        </authorList>
    </citation>
    <scope>IDENTIFICATION</scope>
</reference>
<proteinExistence type="predicted"/>
<sequence>DSSTIFLQILATFCAAPHFQTVVEAGPPPPFPAPASLRLGRLGRRRNPSRQSSQPSSFPPRRRLRRPPASSAWPPRTAATRIWLLPHGGLRAPRRRPRVVRRRRLLQRAASQVLPLCLLGRVGGEGRRELSPFVAGGASSWLASGSESGLPPPAALLHTGSGHQRPWVAGAGEGGLPGVANLDREKSLAGSLATAAATPAGAVPLHGGVVKDPVKFECGLH</sequence>
<name>A0A453J731_AEGTS</name>
<reference evidence="3" key="3">
    <citation type="journal article" date="2017" name="Nature">
        <title>Genome sequence of the progenitor of the wheat D genome Aegilops tauschii.</title>
        <authorList>
            <person name="Luo M.C."/>
            <person name="Gu Y.Q."/>
            <person name="Puiu D."/>
            <person name="Wang H."/>
            <person name="Twardziok S.O."/>
            <person name="Deal K.R."/>
            <person name="Huo N."/>
            <person name="Zhu T."/>
            <person name="Wang L."/>
            <person name="Wang Y."/>
            <person name="McGuire P.E."/>
            <person name="Liu S."/>
            <person name="Long H."/>
            <person name="Ramasamy R.K."/>
            <person name="Rodriguez J.C."/>
            <person name="Van S.L."/>
            <person name="Yuan L."/>
            <person name="Wang Z."/>
            <person name="Xia Z."/>
            <person name="Xiao L."/>
            <person name="Anderson O.D."/>
            <person name="Ouyang S."/>
            <person name="Liang Y."/>
            <person name="Zimin A.V."/>
            <person name="Pertea G."/>
            <person name="Qi P."/>
            <person name="Bennetzen J.L."/>
            <person name="Dai X."/>
            <person name="Dawson M.W."/>
            <person name="Muller H.G."/>
            <person name="Kugler K."/>
            <person name="Rivarola-Duarte L."/>
            <person name="Spannagl M."/>
            <person name="Mayer K.F.X."/>
            <person name="Lu F.H."/>
            <person name="Bevan M.W."/>
            <person name="Leroy P."/>
            <person name="Li P."/>
            <person name="You F.M."/>
            <person name="Sun Q."/>
            <person name="Liu Z."/>
            <person name="Lyons E."/>
            <person name="Wicker T."/>
            <person name="Salzberg S.L."/>
            <person name="Devos K.M."/>
            <person name="Dvorak J."/>
        </authorList>
    </citation>
    <scope>NUCLEOTIDE SEQUENCE [LARGE SCALE GENOMIC DNA]</scope>
    <source>
        <strain evidence="3">cv. AL8/78</strain>
    </source>
</reference>